<dbReference type="PROSITE" id="PS50893">
    <property type="entry name" value="ABC_TRANSPORTER_2"/>
    <property type="match status" value="1"/>
</dbReference>
<keyword evidence="7" id="KW-1185">Reference proteome</keyword>
<dbReference type="Proteomes" id="UP000677305">
    <property type="component" value="Chromosome"/>
</dbReference>
<dbReference type="PANTHER" id="PTHR43335">
    <property type="entry name" value="ABC TRANSPORTER, ATP-BINDING PROTEIN"/>
    <property type="match status" value="1"/>
</dbReference>
<dbReference type="InterPro" id="IPR027417">
    <property type="entry name" value="P-loop_NTPase"/>
</dbReference>
<reference evidence="6 7" key="1">
    <citation type="submission" date="2020-07" db="EMBL/GenBank/DDBJ databases">
        <title>Vallitalea guaymasensis genome.</title>
        <authorList>
            <person name="Postec A."/>
        </authorList>
    </citation>
    <scope>NUCLEOTIDE SEQUENCE [LARGE SCALE GENOMIC DNA]</scope>
    <source>
        <strain evidence="6 7">Ra1766G1</strain>
    </source>
</reference>
<dbReference type="AlphaFoldDB" id="A0A8J8MAL3"/>
<evidence type="ECO:0000256" key="4">
    <source>
        <dbReference type="ARBA" id="ARBA00022840"/>
    </source>
</evidence>
<name>A0A8J8MAL3_9FIRM</name>
<feature type="domain" description="ABC transporter" evidence="5">
    <location>
        <begin position="3"/>
        <end position="231"/>
    </location>
</feature>
<dbReference type="PANTHER" id="PTHR43335:SF2">
    <property type="entry name" value="ABC TRANSPORTER, ATP-BINDING PROTEIN"/>
    <property type="match status" value="1"/>
</dbReference>
<dbReference type="RefSeq" id="WP_212693478.1">
    <property type="nucleotide sequence ID" value="NZ_CP058561.1"/>
</dbReference>
<evidence type="ECO:0000256" key="1">
    <source>
        <dbReference type="ARBA" id="ARBA00005417"/>
    </source>
</evidence>
<gene>
    <name evidence="6" type="ORF">HYG85_10890</name>
</gene>
<evidence type="ECO:0000256" key="2">
    <source>
        <dbReference type="ARBA" id="ARBA00022448"/>
    </source>
</evidence>
<dbReference type="Pfam" id="PF00005">
    <property type="entry name" value="ABC_tran"/>
    <property type="match status" value="1"/>
</dbReference>
<evidence type="ECO:0000256" key="3">
    <source>
        <dbReference type="ARBA" id="ARBA00022741"/>
    </source>
</evidence>
<evidence type="ECO:0000313" key="6">
    <source>
        <dbReference type="EMBL" id="QUH29397.1"/>
    </source>
</evidence>
<evidence type="ECO:0000259" key="5">
    <source>
        <dbReference type="PROSITE" id="PS50893"/>
    </source>
</evidence>
<protein>
    <submittedName>
        <fullName evidence="6">ATP-binding cassette domain-containing protein</fullName>
    </submittedName>
</protein>
<dbReference type="Gene3D" id="3.40.50.300">
    <property type="entry name" value="P-loop containing nucleotide triphosphate hydrolases"/>
    <property type="match status" value="1"/>
</dbReference>
<dbReference type="InterPro" id="IPR003439">
    <property type="entry name" value="ABC_transporter-like_ATP-bd"/>
</dbReference>
<organism evidence="6 7">
    <name type="scientific">Vallitalea guaymasensis</name>
    <dbReference type="NCBI Taxonomy" id="1185412"/>
    <lineage>
        <taxon>Bacteria</taxon>
        <taxon>Bacillati</taxon>
        <taxon>Bacillota</taxon>
        <taxon>Clostridia</taxon>
        <taxon>Lachnospirales</taxon>
        <taxon>Vallitaleaceae</taxon>
        <taxon>Vallitalea</taxon>
    </lineage>
</organism>
<dbReference type="SUPFAM" id="SSF52540">
    <property type="entry name" value="P-loop containing nucleoside triphosphate hydrolases"/>
    <property type="match status" value="1"/>
</dbReference>
<keyword evidence="3" id="KW-0547">Nucleotide-binding</keyword>
<keyword evidence="4 6" id="KW-0067">ATP-binding</keyword>
<dbReference type="EMBL" id="CP058561">
    <property type="protein sequence ID" value="QUH29397.1"/>
    <property type="molecule type" value="Genomic_DNA"/>
</dbReference>
<dbReference type="SMART" id="SM00382">
    <property type="entry name" value="AAA"/>
    <property type="match status" value="1"/>
</dbReference>
<dbReference type="KEGG" id="vgu:HYG85_10890"/>
<dbReference type="InterPro" id="IPR003593">
    <property type="entry name" value="AAA+_ATPase"/>
</dbReference>
<dbReference type="GO" id="GO:0016887">
    <property type="term" value="F:ATP hydrolysis activity"/>
    <property type="evidence" value="ECO:0007669"/>
    <property type="project" value="InterPro"/>
</dbReference>
<proteinExistence type="inferred from homology"/>
<keyword evidence="2" id="KW-0813">Transport</keyword>
<evidence type="ECO:0000313" key="7">
    <source>
        <dbReference type="Proteomes" id="UP000677305"/>
    </source>
</evidence>
<comment type="similarity">
    <text evidence="1">Belongs to the ABC transporter superfamily.</text>
</comment>
<dbReference type="GO" id="GO:0005524">
    <property type="term" value="F:ATP binding"/>
    <property type="evidence" value="ECO:0007669"/>
    <property type="project" value="UniProtKB-KW"/>
</dbReference>
<sequence length="289" mass="33207">MELKIEGITKDYKNNTALDNFHCQLRSGIYGLVGPNGAGKTTLLRILATIIKPTKGRILIDGQDITLNEEDYRSIIGYLPQKLGFYRDYTVTRFLTYISNLKGVDKNLSRDKINNLLRLLNLSEYKDKKIKTLSEGIKQRIGIAQALLNNPRILIFDEPTLNLDPKERINFKNLISRLSSDKIIIISTHIISDIECLSKEIILIKKGEKIIQDTPIEILKPIENKVWEATIDEKSLLELQNNYLVTDIKNNGTDIRIRIISDTKPDVDFYLTNPVLDDLYMYYFGKEND</sequence>
<accession>A0A8J8MAL3</accession>